<dbReference type="Proteomes" id="UP000321570">
    <property type="component" value="Unassembled WGS sequence"/>
</dbReference>
<accession>A0A564Y358</accession>
<reference evidence="2 3" key="1">
    <citation type="submission" date="2019-07" db="EMBL/GenBank/DDBJ databases">
        <authorList>
            <person name="Jastrzebski P J."/>
            <person name="Paukszto L."/>
            <person name="Jastrzebski P J."/>
        </authorList>
    </citation>
    <scope>NUCLEOTIDE SEQUENCE [LARGE SCALE GENOMIC DNA]</scope>
    <source>
        <strain evidence="2 3">WMS-il1</strain>
    </source>
</reference>
<name>A0A564Y358_HYMDI</name>
<gene>
    <name evidence="2" type="ORF">WMSIL1_LOCUS1799</name>
</gene>
<dbReference type="AlphaFoldDB" id="A0A564Y358"/>
<dbReference type="EMBL" id="CABIJS010000044">
    <property type="protein sequence ID" value="VUZ40924.1"/>
    <property type="molecule type" value="Genomic_DNA"/>
</dbReference>
<feature type="region of interest" description="Disordered" evidence="1">
    <location>
        <begin position="1"/>
        <end position="23"/>
    </location>
</feature>
<protein>
    <submittedName>
        <fullName evidence="2">Uncharacterized protein</fullName>
    </submittedName>
</protein>
<evidence type="ECO:0000256" key="1">
    <source>
        <dbReference type="SAM" id="MobiDB-lite"/>
    </source>
</evidence>
<proteinExistence type="predicted"/>
<keyword evidence="3" id="KW-1185">Reference proteome</keyword>
<evidence type="ECO:0000313" key="3">
    <source>
        <dbReference type="Proteomes" id="UP000321570"/>
    </source>
</evidence>
<organism evidence="2 3">
    <name type="scientific">Hymenolepis diminuta</name>
    <name type="common">Rat tapeworm</name>
    <dbReference type="NCBI Taxonomy" id="6216"/>
    <lineage>
        <taxon>Eukaryota</taxon>
        <taxon>Metazoa</taxon>
        <taxon>Spiralia</taxon>
        <taxon>Lophotrochozoa</taxon>
        <taxon>Platyhelminthes</taxon>
        <taxon>Cestoda</taxon>
        <taxon>Eucestoda</taxon>
        <taxon>Cyclophyllidea</taxon>
        <taxon>Hymenolepididae</taxon>
        <taxon>Hymenolepis</taxon>
    </lineage>
</organism>
<sequence length="134" mass="14836">MDEHRVSPSDSPSSTGKAKCTSDDSFRDTAGSAISGNSPVCTVPSFFYNRPVQLKHTCNYVLTRVLIQTHTQRDCSLSDKSLFVLSFPQFSLLLGSLYCGLFDTCWSNQFLVFCSIAVSHYSNRNKSVAMESDV</sequence>
<evidence type="ECO:0000313" key="2">
    <source>
        <dbReference type="EMBL" id="VUZ40924.1"/>
    </source>
</evidence>